<dbReference type="InterPro" id="IPR047150">
    <property type="entry name" value="SGT"/>
</dbReference>
<comment type="caution">
    <text evidence="5">The sequence shown here is derived from an EMBL/GenBank/DDBJ whole genome shotgun (WGS) entry which is preliminary data.</text>
</comment>
<dbReference type="EMBL" id="JAHUTJ010021237">
    <property type="protein sequence ID" value="MED6272496.1"/>
    <property type="molecule type" value="Genomic_DNA"/>
</dbReference>
<evidence type="ECO:0000259" key="4">
    <source>
        <dbReference type="Pfam" id="PF16546"/>
    </source>
</evidence>
<dbReference type="Proteomes" id="UP001352852">
    <property type="component" value="Unassembled WGS sequence"/>
</dbReference>
<evidence type="ECO:0000256" key="1">
    <source>
        <dbReference type="ARBA" id="ARBA00022737"/>
    </source>
</evidence>
<evidence type="ECO:0000313" key="6">
    <source>
        <dbReference type="Proteomes" id="UP001352852"/>
    </source>
</evidence>
<organism evidence="5 6">
    <name type="scientific">Characodon lateralis</name>
    <dbReference type="NCBI Taxonomy" id="208331"/>
    <lineage>
        <taxon>Eukaryota</taxon>
        <taxon>Metazoa</taxon>
        <taxon>Chordata</taxon>
        <taxon>Craniata</taxon>
        <taxon>Vertebrata</taxon>
        <taxon>Euteleostomi</taxon>
        <taxon>Actinopterygii</taxon>
        <taxon>Neopterygii</taxon>
        <taxon>Teleostei</taxon>
        <taxon>Neoteleostei</taxon>
        <taxon>Acanthomorphata</taxon>
        <taxon>Ovalentaria</taxon>
        <taxon>Atherinomorphae</taxon>
        <taxon>Cyprinodontiformes</taxon>
        <taxon>Goodeidae</taxon>
        <taxon>Characodon</taxon>
    </lineage>
</organism>
<accession>A0ABU7DBG1</accession>
<feature type="domain" description="SGTA homodimerisation" evidence="4">
    <location>
        <begin position="4"/>
        <end position="63"/>
    </location>
</feature>
<dbReference type="PANTHER" id="PTHR45831">
    <property type="entry name" value="LD24721P"/>
    <property type="match status" value="1"/>
</dbReference>
<proteinExistence type="predicted"/>
<evidence type="ECO:0000256" key="2">
    <source>
        <dbReference type="ARBA" id="ARBA00022803"/>
    </source>
</evidence>
<reference evidence="5 6" key="1">
    <citation type="submission" date="2021-06" db="EMBL/GenBank/DDBJ databases">
        <authorList>
            <person name="Palmer J.M."/>
        </authorList>
    </citation>
    <scope>NUCLEOTIDE SEQUENCE [LARGE SCALE GENOMIC DNA]</scope>
    <source>
        <strain evidence="5 6">CL_MEX2019</strain>
        <tissue evidence="5">Muscle</tissue>
    </source>
</reference>
<dbReference type="InterPro" id="IPR032374">
    <property type="entry name" value="SGTA_dimer"/>
</dbReference>
<keyword evidence="1" id="KW-0677">Repeat</keyword>
<protein>
    <recommendedName>
        <fullName evidence="4">SGTA homodimerisation domain-containing protein</fullName>
    </recommendedName>
</protein>
<gene>
    <name evidence="5" type="ORF">CHARACLAT_031013</name>
</gene>
<feature type="region of interest" description="Disordered" evidence="3">
    <location>
        <begin position="69"/>
        <end position="124"/>
    </location>
</feature>
<sequence length="124" mass="13420">MTDTKRLAFSIIQFLHDQLQSGYLSSDAQESLEVAVQCLETAFEVSTDDQSLAVPVTLPEIFASATAKFPAQSQANNNTAPSSPTEEQRAEAERLKTDGEFRDQNSLQLQVPVGSEPVGSTESV</sequence>
<dbReference type="Pfam" id="PF16546">
    <property type="entry name" value="SGTA_dimer"/>
    <property type="match status" value="1"/>
</dbReference>
<evidence type="ECO:0000313" key="5">
    <source>
        <dbReference type="EMBL" id="MED6272496.1"/>
    </source>
</evidence>
<name>A0ABU7DBG1_9TELE</name>
<evidence type="ECO:0000256" key="3">
    <source>
        <dbReference type="SAM" id="MobiDB-lite"/>
    </source>
</evidence>
<dbReference type="Gene3D" id="1.20.5.420">
    <property type="entry name" value="Immunoglobulin FC, subunit C"/>
    <property type="match status" value="1"/>
</dbReference>
<feature type="compositionally biased region" description="Basic and acidic residues" evidence="3">
    <location>
        <begin position="86"/>
        <end position="103"/>
    </location>
</feature>
<keyword evidence="6" id="KW-1185">Reference proteome</keyword>
<keyword evidence="2" id="KW-0802">TPR repeat</keyword>
<feature type="compositionally biased region" description="Polar residues" evidence="3">
    <location>
        <begin position="71"/>
        <end position="85"/>
    </location>
</feature>
<dbReference type="PANTHER" id="PTHR45831:SF3">
    <property type="entry name" value="SMALL GLUTAMINE-RICH TETRATRICOPEPTIDE REPEAT-CONTAINING PROTEIN ALPHA"/>
    <property type="match status" value="1"/>
</dbReference>